<dbReference type="EMBL" id="JAUJEB010000001">
    <property type="protein sequence ID" value="MDN5211481.1"/>
    <property type="molecule type" value="Genomic_DNA"/>
</dbReference>
<dbReference type="PANTHER" id="PTHR34220:SF7">
    <property type="entry name" value="SENSOR HISTIDINE KINASE YPDA"/>
    <property type="match status" value="1"/>
</dbReference>
<evidence type="ECO:0000313" key="3">
    <source>
        <dbReference type="Proteomes" id="UP001172083"/>
    </source>
</evidence>
<proteinExistence type="predicted"/>
<dbReference type="SMART" id="SM00065">
    <property type="entry name" value="GAF"/>
    <property type="match status" value="1"/>
</dbReference>
<dbReference type="Gene3D" id="3.30.565.10">
    <property type="entry name" value="Histidine kinase-like ATPase, C-terminal domain"/>
    <property type="match status" value="1"/>
</dbReference>
<evidence type="ECO:0000259" key="1">
    <source>
        <dbReference type="SMART" id="SM00065"/>
    </source>
</evidence>
<dbReference type="InterPro" id="IPR010559">
    <property type="entry name" value="Sig_transdc_His_kin_internal"/>
</dbReference>
<dbReference type="Pfam" id="PF06580">
    <property type="entry name" value="His_kinase"/>
    <property type="match status" value="1"/>
</dbReference>
<gene>
    <name evidence="2" type="ORF">QQ020_05445</name>
</gene>
<protein>
    <submittedName>
        <fullName evidence="2">Histidine kinase</fullName>
    </submittedName>
</protein>
<organism evidence="2 3">
    <name type="scientific">Agaribacillus aureus</name>
    <dbReference type="NCBI Taxonomy" id="3051825"/>
    <lineage>
        <taxon>Bacteria</taxon>
        <taxon>Pseudomonadati</taxon>
        <taxon>Bacteroidota</taxon>
        <taxon>Cytophagia</taxon>
        <taxon>Cytophagales</taxon>
        <taxon>Splendidivirgaceae</taxon>
        <taxon>Agaribacillus</taxon>
    </lineage>
</organism>
<dbReference type="Gene3D" id="3.30.450.40">
    <property type="match status" value="1"/>
</dbReference>
<dbReference type="GO" id="GO:0016301">
    <property type="term" value="F:kinase activity"/>
    <property type="evidence" value="ECO:0007669"/>
    <property type="project" value="UniProtKB-KW"/>
</dbReference>
<dbReference type="SUPFAM" id="SSF55781">
    <property type="entry name" value="GAF domain-like"/>
    <property type="match status" value="1"/>
</dbReference>
<dbReference type="PANTHER" id="PTHR34220">
    <property type="entry name" value="SENSOR HISTIDINE KINASE YPDA"/>
    <property type="match status" value="1"/>
</dbReference>
<dbReference type="InterPro" id="IPR036890">
    <property type="entry name" value="HATPase_C_sf"/>
</dbReference>
<comment type="caution">
    <text evidence="2">The sequence shown here is derived from an EMBL/GenBank/DDBJ whole genome shotgun (WGS) entry which is preliminary data.</text>
</comment>
<dbReference type="InterPro" id="IPR050640">
    <property type="entry name" value="Bact_2-comp_sensor_kinase"/>
</dbReference>
<dbReference type="Proteomes" id="UP001172083">
    <property type="component" value="Unassembled WGS sequence"/>
</dbReference>
<accession>A0ABT8L396</accession>
<dbReference type="InterPro" id="IPR029016">
    <property type="entry name" value="GAF-like_dom_sf"/>
</dbReference>
<keyword evidence="2" id="KW-0808">Transferase</keyword>
<dbReference type="Pfam" id="PF13185">
    <property type="entry name" value="GAF_2"/>
    <property type="match status" value="1"/>
</dbReference>
<dbReference type="InterPro" id="IPR003018">
    <property type="entry name" value="GAF"/>
</dbReference>
<reference evidence="2" key="1">
    <citation type="submission" date="2023-06" db="EMBL/GenBank/DDBJ databases">
        <title>Genomic of Agaribacillus aureum.</title>
        <authorList>
            <person name="Wang G."/>
        </authorList>
    </citation>
    <scope>NUCLEOTIDE SEQUENCE</scope>
    <source>
        <strain evidence="2">BMA12</strain>
    </source>
</reference>
<sequence>MNVNGKYESYALTFDEVEKILLYFATSIFGQNTVDEILWDLAKNCISQLKFVDCVVYLVNKEKNILTQKAAYGPKNPVNFELYRPIDIPFGQGITGTVAVTGKPEIVNDTGKDPRYIVDDQVRASEIAVPIVYNNEVIGIIDSEHPAKDFFTQQHLRILIAIASLCANKILKARADEENRLNQEKLIETSRLLAELRLQVLRSHMNPHFVFNSLNAMQHFITRDDQKSALKYLSKFGKLIRAILDNISVDYILLAEELQILSLYLELESMRFEEHFKYQITIDKHVNQHTCKVPFLLIQPFIEKAINYGLVNKHRHGLVSVHISKKNGLLKYVISDNGIGRIKGSQKANEKGLNFFKHKNFSTKERVKLMSKSLNNTIKLKTEDLYSQDSQPLGTRVEISFSA</sequence>
<dbReference type="RefSeq" id="WP_346756814.1">
    <property type="nucleotide sequence ID" value="NZ_JAUJEB010000001.1"/>
</dbReference>
<name>A0ABT8L396_9BACT</name>
<keyword evidence="3" id="KW-1185">Reference proteome</keyword>
<feature type="domain" description="GAF" evidence="1">
    <location>
        <begin position="33"/>
        <end position="180"/>
    </location>
</feature>
<keyword evidence="2" id="KW-0418">Kinase</keyword>
<evidence type="ECO:0000313" key="2">
    <source>
        <dbReference type="EMBL" id="MDN5211481.1"/>
    </source>
</evidence>